<dbReference type="InterPro" id="IPR000322">
    <property type="entry name" value="Glyco_hydro_31_TIM"/>
</dbReference>
<dbReference type="EC" id="3.2.1.20" evidence="3"/>
<dbReference type="PANTHER" id="PTHR22762">
    <property type="entry name" value="ALPHA-GLUCOSIDASE"/>
    <property type="match status" value="1"/>
</dbReference>
<dbReference type="GO" id="GO:0030246">
    <property type="term" value="F:carbohydrate binding"/>
    <property type="evidence" value="ECO:0007669"/>
    <property type="project" value="InterPro"/>
</dbReference>
<organism evidence="7 8">
    <name type="scientific">Terfezia boudieri ATCC MYA-4762</name>
    <dbReference type="NCBI Taxonomy" id="1051890"/>
    <lineage>
        <taxon>Eukaryota</taxon>
        <taxon>Fungi</taxon>
        <taxon>Dikarya</taxon>
        <taxon>Ascomycota</taxon>
        <taxon>Pezizomycotina</taxon>
        <taxon>Pezizomycetes</taxon>
        <taxon>Pezizales</taxon>
        <taxon>Pezizaceae</taxon>
        <taxon>Terfezia</taxon>
    </lineage>
</organism>
<dbReference type="InterPro" id="IPR013780">
    <property type="entry name" value="Glyco_hydro_b"/>
</dbReference>
<dbReference type="Gene3D" id="2.60.40.1180">
    <property type="entry name" value="Golgi alpha-mannosidase II"/>
    <property type="match status" value="2"/>
</dbReference>
<protein>
    <recommendedName>
        <fullName evidence="3">alpha-glucosidase</fullName>
        <ecNumber evidence="3">3.2.1.20</ecNumber>
    </recommendedName>
</protein>
<evidence type="ECO:0000256" key="4">
    <source>
        <dbReference type="RuleBase" id="RU361185"/>
    </source>
</evidence>
<keyword evidence="8" id="KW-1185">Reference proteome</keyword>
<dbReference type="InParanoid" id="A0A3N4LLH3"/>
<evidence type="ECO:0000313" key="7">
    <source>
        <dbReference type="EMBL" id="RPB22598.1"/>
    </source>
</evidence>
<dbReference type="PANTHER" id="PTHR22762:SF120">
    <property type="entry name" value="HETEROGLYCAN GLUCOSIDASE 1"/>
    <property type="match status" value="1"/>
</dbReference>
<evidence type="ECO:0000259" key="5">
    <source>
        <dbReference type="Pfam" id="PF01055"/>
    </source>
</evidence>
<evidence type="ECO:0000256" key="2">
    <source>
        <dbReference type="ARBA" id="ARBA00007806"/>
    </source>
</evidence>
<keyword evidence="4" id="KW-0378">Hydrolase</keyword>
<name>A0A3N4LLH3_9PEZI</name>
<evidence type="ECO:0000259" key="6">
    <source>
        <dbReference type="Pfam" id="PF21365"/>
    </source>
</evidence>
<dbReference type="InterPro" id="IPR048395">
    <property type="entry name" value="Glyco_hydro_31_C"/>
</dbReference>
<dbReference type="EMBL" id="ML121551">
    <property type="protein sequence ID" value="RPB22598.1"/>
    <property type="molecule type" value="Genomic_DNA"/>
</dbReference>
<dbReference type="Pfam" id="PF21365">
    <property type="entry name" value="Glyco_hydro_31_3rd"/>
    <property type="match status" value="1"/>
</dbReference>
<dbReference type="InterPro" id="IPR011013">
    <property type="entry name" value="Gal_mutarotase_sf_dom"/>
</dbReference>
<dbReference type="Pfam" id="PF01055">
    <property type="entry name" value="Glyco_hydro_31_2nd"/>
    <property type="match status" value="1"/>
</dbReference>
<dbReference type="SUPFAM" id="SSF74650">
    <property type="entry name" value="Galactose mutarotase-like"/>
    <property type="match status" value="1"/>
</dbReference>
<comment type="catalytic activity">
    <reaction evidence="1">
        <text>Hydrolysis of terminal, non-reducing (1-&gt;4)-linked alpha-D-glucose residues with release of alpha-D-glucose.</text>
        <dbReference type="EC" id="3.2.1.20"/>
    </reaction>
</comment>
<dbReference type="Gene3D" id="3.20.20.80">
    <property type="entry name" value="Glycosidases"/>
    <property type="match status" value="1"/>
</dbReference>
<reference evidence="7 8" key="1">
    <citation type="journal article" date="2018" name="Nat. Ecol. Evol.">
        <title>Pezizomycetes genomes reveal the molecular basis of ectomycorrhizal truffle lifestyle.</title>
        <authorList>
            <person name="Murat C."/>
            <person name="Payen T."/>
            <person name="Noel B."/>
            <person name="Kuo A."/>
            <person name="Morin E."/>
            <person name="Chen J."/>
            <person name="Kohler A."/>
            <person name="Krizsan K."/>
            <person name="Balestrini R."/>
            <person name="Da Silva C."/>
            <person name="Montanini B."/>
            <person name="Hainaut M."/>
            <person name="Levati E."/>
            <person name="Barry K.W."/>
            <person name="Belfiori B."/>
            <person name="Cichocki N."/>
            <person name="Clum A."/>
            <person name="Dockter R.B."/>
            <person name="Fauchery L."/>
            <person name="Guy J."/>
            <person name="Iotti M."/>
            <person name="Le Tacon F."/>
            <person name="Lindquist E.A."/>
            <person name="Lipzen A."/>
            <person name="Malagnac F."/>
            <person name="Mello A."/>
            <person name="Molinier V."/>
            <person name="Miyauchi S."/>
            <person name="Poulain J."/>
            <person name="Riccioni C."/>
            <person name="Rubini A."/>
            <person name="Sitrit Y."/>
            <person name="Splivallo R."/>
            <person name="Traeger S."/>
            <person name="Wang M."/>
            <person name="Zifcakova L."/>
            <person name="Wipf D."/>
            <person name="Zambonelli A."/>
            <person name="Paolocci F."/>
            <person name="Nowrousian M."/>
            <person name="Ottonello S."/>
            <person name="Baldrian P."/>
            <person name="Spatafora J.W."/>
            <person name="Henrissat B."/>
            <person name="Nagy L.G."/>
            <person name="Aury J.M."/>
            <person name="Wincker P."/>
            <person name="Grigoriev I.V."/>
            <person name="Bonfante P."/>
            <person name="Martin F.M."/>
        </authorList>
    </citation>
    <scope>NUCLEOTIDE SEQUENCE [LARGE SCALE GENOMIC DNA]</scope>
    <source>
        <strain evidence="7 8">ATCC MYA-4762</strain>
    </source>
</reference>
<accession>A0A3N4LLH3</accession>
<dbReference type="OrthoDB" id="10070917at2759"/>
<dbReference type="GO" id="GO:0004558">
    <property type="term" value="F:alpha-1,4-glucosidase activity"/>
    <property type="evidence" value="ECO:0007669"/>
    <property type="project" value="UniProtKB-EC"/>
</dbReference>
<dbReference type="InterPro" id="IPR017853">
    <property type="entry name" value="GH"/>
</dbReference>
<dbReference type="Gene3D" id="2.60.40.1760">
    <property type="entry name" value="glycosyl hydrolase (family 31)"/>
    <property type="match status" value="1"/>
</dbReference>
<evidence type="ECO:0000256" key="1">
    <source>
        <dbReference type="ARBA" id="ARBA00001657"/>
    </source>
</evidence>
<proteinExistence type="inferred from homology"/>
<dbReference type="SUPFAM" id="SSF51011">
    <property type="entry name" value="Glycosyl hydrolase domain"/>
    <property type="match status" value="1"/>
</dbReference>
<dbReference type="Proteomes" id="UP000267821">
    <property type="component" value="Unassembled WGS sequence"/>
</dbReference>
<sequence>MPYVTPGNRAPIDGHTFILPEDFFAEKNLSSFTSPDTCSFNPSDNDPRVVPAVTTGAIFRLCSHPGPGALLLVQFVRPNVWRIRFDPTKKTAIEYTDFNSRTVIIDTLAALRKHLDEKEGVIWETVLGDAGQFFSLQSITYPSEGARQAKKGGKTVIELRVYKKSFRIEAIREIEEYAFNIPSGIEAVRARKIVWSTPAGFLAFKTVGTAQNIVLTTNKPGPARYLGFGEQGGQRLLKRPTLMNYFNFDNMTYSSVYGIGPKDEREPLYHSEPYWLELGGIPGYRSQVSTFVDNYSQILVDFLSNNSGQIKAATRFGELQYFVFAGDGAGEIITSLTNIIGKSRLKPRYALGHHQGCYGYDTREKVLKVGQEYVDRDIPLDAIHIDVDIQDNYRSFTIDVNGQFPRPDTMFSELREKGIVCATNITPVVNNSPSTTYKTFRDGLTKGYFIPDVRYNEFGNGPTPYHEVEYICYENGVKWLIDPVNEVGQFPGASYDFPSNYNSGKAYRGGVGYGGALGAPGYYLDLNVKAIREFWGRQYQYLFKQGLEFIWQDMTTPAIAKEYGDQKGLPFRLMITDDTWEAEASGKQVKKPAIEIWALYSYNLHKATYEGLNKLPIRDNKRNFIIGRGSFAGQHRYAGLWTGDNASTWDHFQISVCQVLAIGLSGNELVGADVGGFMPAYGHHHLRWADPELLVRWYCAYSLLPWFRNHYHGKRGMKLFQEPWAYTDYFRQNIRSFEEHERYSWLAVEPVCRYYVKLRYSLMQLLYDAMFEHQFNGLPIARALVITDTMDTTLLGENDWCLDNEYMVRKDLLVCPVMRPLKDAGGGREVYLPQGTSWYSFNLGIEPGDRLPGRRLGKKFRGGDRFFLDAHISADTAWMPKICPMFVREGGIIPQISPRQSTTLKNGPNPITIHFYPSARIDNSYSMYLDDGVSRSSAPRATIITEHPDADIDPVANSEYREVHFHQQIIGHRRTVTMTMPHDGYGTQKVKKDIGEVFTFVLWHEPGTSPDPWTNVTDARCGEVMYLHEVGATTVKVPVDIVEVEKGKLIIAVTYK</sequence>
<dbReference type="SUPFAM" id="SSF51445">
    <property type="entry name" value="(Trans)glycosidases"/>
    <property type="match status" value="1"/>
</dbReference>
<comment type="similarity">
    <text evidence="2 4">Belongs to the glycosyl hydrolase 31 family.</text>
</comment>
<evidence type="ECO:0000256" key="3">
    <source>
        <dbReference type="ARBA" id="ARBA00012741"/>
    </source>
</evidence>
<keyword evidence="4" id="KW-0326">Glycosidase</keyword>
<feature type="domain" description="Glycoside hydrolase family 31 TIM barrel" evidence="5">
    <location>
        <begin position="345"/>
        <end position="768"/>
    </location>
</feature>
<dbReference type="CDD" id="cd14752">
    <property type="entry name" value="GH31_N"/>
    <property type="match status" value="1"/>
</dbReference>
<dbReference type="GO" id="GO:0005975">
    <property type="term" value="P:carbohydrate metabolic process"/>
    <property type="evidence" value="ECO:0007669"/>
    <property type="project" value="InterPro"/>
</dbReference>
<dbReference type="STRING" id="1051890.A0A3N4LLH3"/>
<gene>
    <name evidence="7" type="ORF">L211DRAFT_869317</name>
</gene>
<dbReference type="AlphaFoldDB" id="A0A3N4LLH3"/>
<feature type="domain" description="Glycosyl hydrolase family 31 C-terminal" evidence="6">
    <location>
        <begin position="777"/>
        <end position="893"/>
    </location>
</feature>
<evidence type="ECO:0000313" key="8">
    <source>
        <dbReference type="Proteomes" id="UP000267821"/>
    </source>
</evidence>